<feature type="transmembrane region" description="Helical" evidence="1">
    <location>
        <begin position="264"/>
        <end position="285"/>
    </location>
</feature>
<dbReference type="Proteomes" id="UP001492541">
    <property type="component" value="Chromosome"/>
</dbReference>
<protein>
    <submittedName>
        <fullName evidence="2">TraB/GumN family protein</fullName>
    </submittedName>
</protein>
<keyword evidence="1" id="KW-0472">Membrane</keyword>
<feature type="transmembrane region" description="Helical" evidence="1">
    <location>
        <begin position="350"/>
        <end position="372"/>
    </location>
</feature>
<dbReference type="EMBL" id="CP087714">
    <property type="protein sequence ID" value="XAT63791.1"/>
    <property type="molecule type" value="Genomic_DNA"/>
</dbReference>
<keyword evidence="1" id="KW-1133">Transmembrane helix</keyword>
<keyword evidence="3" id="KW-1185">Reference proteome</keyword>
<dbReference type="PANTHER" id="PTHR21530:SF7">
    <property type="entry name" value="TRAB DOMAIN-CONTAINING PROTEIN"/>
    <property type="match status" value="1"/>
</dbReference>
<dbReference type="RefSeq" id="WP_193806892.1">
    <property type="nucleotide sequence ID" value="NZ_CP087714.1"/>
</dbReference>
<dbReference type="InterPro" id="IPR002816">
    <property type="entry name" value="TraB/PrgY/GumN_fam"/>
</dbReference>
<dbReference type="InterPro" id="IPR005230">
    <property type="entry name" value="TraB_bac"/>
</dbReference>
<reference evidence="2 3" key="1">
    <citation type="submission" date="2021-11" db="EMBL/GenBank/DDBJ databases">
        <title>Whole genome of Geoglobus acetivorans.</title>
        <authorList>
            <person name="Liu D."/>
        </authorList>
    </citation>
    <scope>NUCLEOTIDE SEQUENCE [LARGE SCALE GENOMIC DNA]</scope>
    <source>
        <strain evidence="2 3">SBH6</strain>
    </source>
</reference>
<sequence>MSEEKKLVIVGTAHVSRKSVEEVVRTIEEEKPDAVAVELDLRRYRALEGQREEINLLDVIKKGNVFLLLFQLILSNFQRRIGKETGVMPGEEMLSAIEKAKEIGADVLLIDRDLAVTFNRLWSSLGFFEKLKLFFHIVRGLFESDDIEVDDLLEKDILDMLTEEFRKISPKTAEVLIDERDAYMAHNLLRAMQRYSKVVAVVGAGHKRGIEKLISNPQELPDMASLVEVRRRRFSSLKLLGFGITLLVLAIMLTIFIKLGTSEFLSAFAVWFLANGILSAIFAGIAGAHPLSILVAFLMAWLTSLSPFLAAGWFSGLTEFIVRKPTQHDLEEMLGVDSLRALYRNRAFRVLFVAAMTNIGSTIGTVYGIWYLSTHYGVDIKEIIFSLIRF</sequence>
<dbReference type="GeneID" id="90448024"/>
<feature type="transmembrane region" description="Helical" evidence="1">
    <location>
        <begin position="239"/>
        <end position="257"/>
    </location>
</feature>
<dbReference type="CDD" id="cd14726">
    <property type="entry name" value="TraB_PrgY-like"/>
    <property type="match status" value="1"/>
</dbReference>
<evidence type="ECO:0000313" key="3">
    <source>
        <dbReference type="Proteomes" id="UP001492541"/>
    </source>
</evidence>
<dbReference type="InterPro" id="IPR046345">
    <property type="entry name" value="TraB_PrgY-like"/>
</dbReference>
<accession>A0ABZ3H579</accession>
<feature type="transmembrane region" description="Helical" evidence="1">
    <location>
        <begin position="291"/>
        <end position="314"/>
    </location>
</feature>
<name>A0ABZ3H579_GEOAI</name>
<gene>
    <name evidence="2" type="ORF">LPQ35_00035</name>
</gene>
<keyword evidence="1" id="KW-0812">Transmembrane</keyword>
<dbReference type="Pfam" id="PF01963">
    <property type="entry name" value="TraB_PrgY_gumN"/>
    <property type="match status" value="1"/>
</dbReference>
<dbReference type="NCBIfam" id="TIGR00261">
    <property type="entry name" value="traB"/>
    <property type="match status" value="1"/>
</dbReference>
<evidence type="ECO:0000256" key="1">
    <source>
        <dbReference type="SAM" id="Phobius"/>
    </source>
</evidence>
<proteinExistence type="predicted"/>
<dbReference type="PANTHER" id="PTHR21530">
    <property type="entry name" value="PHEROMONE SHUTDOWN PROTEIN"/>
    <property type="match status" value="1"/>
</dbReference>
<organism evidence="2 3">
    <name type="scientific">Geoglobus acetivorans</name>
    <dbReference type="NCBI Taxonomy" id="565033"/>
    <lineage>
        <taxon>Archaea</taxon>
        <taxon>Methanobacteriati</taxon>
        <taxon>Methanobacteriota</taxon>
        <taxon>Archaeoglobi</taxon>
        <taxon>Archaeoglobales</taxon>
        <taxon>Archaeoglobaceae</taxon>
        <taxon>Geoglobus</taxon>
    </lineage>
</organism>
<evidence type="ECO:0000313" key="2">
    <source>
        <dbReference type="EMBL" id="XAT63791.1"/>
    </source>
</evidence>